<proteinExistence type="predicted"/>
<comment type="caution">
    <text evidence="1">The sequence shown here is derived from an EMBL/GenBank/DDBJ whole genome shotgun (WGS) entry which is preliminary data.</text>
</comment>
<name>A0A2P6P939_ROSCH</name>
<accession>A0A2P6P939</accession>
<dbReference type="EMBL" id="PDCK01000045">
    <property type="protein sequence ID" value="PRQ18453.1"/>
    <property type="molecule type" value="Genomic_DNA"/>
</dbReference>
<keyword evidence="2" id="KW-1185">Reference proteome</keyword>
<gene>
    <name evidence="1" type="ORF">RchiOBHm_Chr7g0206201</name>
</gene>
<reference evidence="1 2" key="1">
    <citation type="journal article" date="2018" name="Nat. Genet.">
        <title>The Rosa genome provides new insights in the design of modern roses.</title>
        <authorList>
            <person name="Bendahmane M."/>
        </authorList>
    </citation>
    <scope>NUCLEOTIDE SEQUENCE [LARGE SCALE GENOMIC DNA]</scope>
    <source>
        <strain evidence="2">cv. Old Blush</strain>
    </source>
</reference>
<organism evidence="1 2">
    <name type="scientific">Rosa chinensis</name>
    <name type="common">China rose</name>
    <dbReference type="NCBI Taxonomy" id="74649"/>
    <lineage>
        <taxon>Eukaryota</taxon>
        <taxon>Viridiplantae</taxon>
        <taxon>Streptophyta</taxon>
        <taxon>Embryophyta</taxon>
        <taxon>Tracheophyta</taxon>
        <taxon>Spermatophyta</taxon>
        <taxon>Magnoliopsida</taxon>
        <taxon>eudicotyledons</taxon>
        <taxon>Gunneridae</taxon>
        <taxon>Pentapetalae</taxon>
        <taxon>rosids</taxon>
        <taxon>fabids</taxon>
        <taxon>Rosales</taxon>
        <taxon>Rosaceae</taxon>
        <taxon>Rosoideae</taxon>
        <taxon>Rosoideae incertae sedis</taxon>
        <taxon>Rosa</taxon>
    </lineage>
</organism>
<dbReference type="Gramene" id="PRQ18453">
    <property type="protein sequence ID" value="PRQ18453"/>
    <property type="gene ID" value="RchiOBHm_Chr7g0206201"/>
</dbReference>
<dbReference type="Proteomes" id="UP000238479">
    <property type="component" value="Chromosome 7"/>
</dbReference>
<evidence type="ECO:0000313" key="1">
    <source>
        <dbReference type="EMBL" id="PRQ18453.1"/>
    </source>
</evidence>
<dbReference type="AlphaFoldDB" id="A0A2P6P939"/>
<protein>
    <submittedName>
        <fullName evidence="1">Uncharacterized protein</fullName>
    </submittedName>
</protein>
<evidence type="ECO:0000313" key="2">
    <source>
        <dbReference type="Proteomes" id="UP000238479"/>
    </source>
</evidence>
<sequence length="68" mass="8212">MCLLPLLCVKMCQQQLLFMLMLVMYEQELTRHQELICHHKPTCHYQLTWLHQFINCLPNKKSLLWALA</sequence>